<evidence type="ECO:0000256" key="4">
    <source>
        <dbReference type="ARBA" id="ARBA00022786"/>
    </source>
</evidence>
<keyword evidence="3" id="KW-0808">Transferase</keyword>
<protein>
    <recommendedName>
        <fullName evidence="2">HECT-type E3 ubiquitin transferase</fullName>
        <ecNumber evidence="2">2.3.2.26</ecNumber>
    </recommendedName>
</protein>
<dbReference type="GO" id="GO:0000209">
    <property type="term" value="P:protein polyubiquitination"/>
    <property type="evidence" value="ECO:0007669"/>
    <property type="project" value="InterPro"/>
</dbReference>
<dbReference type="EC" id="2.3.2.26" evidence="2"/>
<feature type="domain" description="HECT" evidence="7">
    <location>
        <begin position="653"/>
        <end position="1002"/>
    </location>
</feature>
<dbReference type="RefSeq" id="XP_020076318.1">
    <property type="nucleotide sequence ID" value="XM_020219730.1"/>
</dbReference>
<dbReference type="Gene3D" id="3.30.2410.10">
    <property type="entry name" value="Hect, E3 ligase catalytic domain"/>
    <property type="match status" value="1"/>
</dbReference>
<evidence type="ECO:0000256" key="1">
    <source>
        <dbReference type="ARBA" id="ARBA00000885"/>
    </source>
</evidence>
<evidence type="ECO:0000259" key="7">
    <source>
        <dbReference type="PROSITE" id="PS50237"/>
    </source>
</evidence>
<dbReference type="AlphaFoldDB" id="A0A1E4RJ52"/>
<name>A0A1E4RJ52_9ASCO</name>
<dbReference type="PANTHER" id="PTHR45700">
    <property type="entry name" value="UBIQUITIN-PROTEIN LIGASE E3C"/>
    <property type="match status" value="1"/>
</dbReference>
<dbReference type="CDD" id="cd00078">
    <property type="entry name" value="HECTc"/>
    <property type="match status" value="1"/>
</dbReference>
<dbReference type="InterPro" id="IPR000569">
    <property type="entry name" value="HECT_dom"/>
</dbReference>
<dbReference type="EMBL" id="KV454541">
    <property type="protein sequence ID" value="ODV67251.1"/>
    <property type="molecule type" value="Genomic_DNA"/>
</dbReference>
<dbReference type="OrthoDB" id="8068875at2759"/>
<sequence>MLNFTGQTNKRVVNLGNRRSNTSSNSRNYLEQTRIQRQKREVQRQREKAGLVLQSYVRRYLELNDEAQRIQEEWKRDSKDQVVDWSIWITKFEFISKWAFPSQPIDRTRETLFSLDNCLNEFVNNSIDSRLFDKLLETLIRCIKIFNAKKSSVDMIVLVSRIIKTLINIASSAISPNAYRELILNLTFTCNEVGETITDDDLSSMVDLIYEVNVKDSYQNFIKFLSIPSERIVLSKNHHRLDILRSVFVEYNDTLNNLSDHEKAYLLVRVLRIHGSDDKFIEQDYFMIGRILSTISFSIYSQDQNPNDDENDDVEDKLDGKIDKVYLDSESYTALQILYSSVYIKQGIQIFTNNTHTSLSNLVLYSFATLIYLIPSLKSKLCMLVTITPGSYTWFFNELKNDPIYKFLENTSENDDYAKVDDLKKIYCKLQHENSIDRFWKTLFTFEEFYSYWLIVSNDLESFADDKLVLKDVSEFLTFLKTLCLTLIFNNMNSQKDYFKDYNKLKDISISLLNQLYMKNLRLNFLPADFWILKNLNFNIDSMIQIIATEEEKRISLENLMFSSSFKPKKPKFLNSSHDTLAKLEVLKKLPFFLSFKDRVRIFQTLIDLDRQRTQSNDNIFNAFITPKLLANIRREFLLEDAFENFHKLGSQFKNKLSVTFFNEYGGQEAGIDGGGITKEFLTSVVLEAFKPSNKFGLFKETPSDYQLYPNDDIYKKLYKKIDVDIQREKLFYLKFLGSIIGKCFYENVLVDISFAPFFLNKWCNVNNSMKNSINDLNYLDNELFKNLMKLLSMTSDELKELDLNFTIEEKIDGLDYKFDLLPPNGETTLVNTSNELNYIHQVSNFKLNQSLHIQSKFFLDGLFEIINANWLSMFDSFELQMLISGGENDINIQDWKENVEYGGFFDDDITIINFWQVVSEMSPQERFKLIKFVTSVSRAPLLGFGALSPKFGIRNSGRSIERLPTASTCVNLLKLPDYQDKELIRTKLLYAINTDSRFDLS</sequence>
<dbReference type="STRING" id="984485.A0A1E4RJ52"/>
<feature type="compositionally biased region" description="Polar residues" evidence="6">
    <location>
        <begin position="1"/>
        <end position="11"/>
    </location>
</feature>
<keyword evidence="9" id="KW-1185">Reference proteome</keyword>
<dbReference type="Gene3D" id="3.30.2160.10">
    <property type="entry name" value="Hect, E3 ligase catalytic domain"/>
    <property type="match status" value="1"/>
</dbReference>
<dbReference type="Pfam" id="PF00632">
    <property type="entry name" value="HECT"/>
    <property type="match status" value="1"/>
</dbReference>
<accession>A0A1E4RJ52</accession>
<evidence type="ECO:0000313" key="9">
    <source>
        <dbReference type="Proteomes" id="UP000095085"/>
    </source>
</evidence>
<evidence type="ECO:0000256" key="6">
    <source>
        <dbReference type="SAM" id="MobiDB-lite"/>
    </source>
</evidence>
<evidence type="ECO:0000256" key="2">
    <source>
        <dbReference type="ARBA" id="ARBA00012485"/>
    </source>
</evidence>
<evidence type="ECO:0000256" key="3">
    <source>
        <dbReference type="ARBA" id="ARBA00022679"/>
    </source>
</evidence>
<feature type="region of interest" description="Disordered" evidence="6">
    <location>
        <begin position="1"/>
        <end position="30"/>
    </location>
</feature>
<dbReference type="GO" id="GO:0061630">
    <property type="term" value="F:ubiquitin protein ligase activity"/>
    <property type="evidence" value="ECO:0007669"/>
    <property type="project" value="UniProtKB-EC"/>
</dbReference>
<comment type="catalytic activity">
    <reaction evidence="1">
        <text>S-ubiquitinyl-[E2 ubiquitin-conjugating enzyme]-L-cysteine + [acceptor protein]-L-lysine = [E2 ubiquitin-conjugating enzyme]-L-cysteine + N(6)-ubiquitinyl-[acceptor protein]-L-lysine.</text>
        <dbReference type="EC" id="2.3.2.26"/>
    </reaction>
</comment>
<dbReference type="Gene3D" id="3.90.1750.10">
    <property type="entry name" value="Hect, E3 ligase catalytic domains"/>
    <property type="match status" value="1"/>
</dbReference>
<dbReference type="InterPro" id="IPR035983">
    <property type="entry name" value="Hect_E3_ubiquitin_ligase"/>
</dbReference>
<dbReference type="Proteomes" id="UP000095085">
    <property type="component" value="Unassembled WGS sequence"/>
</dbReference>
<proteinExistence type="predicted"/>
<dbReference type="PROSITE" id="PS50237">
    <property type="entry name" value="HECT"/>
    <property type="match status" value="1"/>
</dbReference>
<gene>
    <name evidence="8" type="ORF">HYPBUDRAFT_139958</name>
</gene>
<evidence type="ECO:0000256" key="5">
    <source>
        <dbReference type="PROSITE-ProRule" id="PRU00104"/>
    </source>
</evidence>
<dbReference type="FunFam" id="3.30.2410.10:FF:000011">
    <property type="entry name" value="Putative Ubiquitin-protein ligase E3C"/>
    <property type="match status" value="1"/>
</dbReference>
<evidence type="ECO:0000313" key="8">
    <source>
        <dbReference type="EMBL" id="ODV67251.1"/>
    </source>
</evidence>
<dbReference type="GeneID" id="30994280"/>
<feature type="active site" description="Glycyl thioester intermediate" evidence="5">
    <location>
        <position position="970"/>
    </location>
</feature>
<organism evidence="8 9">
    <name type="scientific">Hyphopichia burtonii NRRL Y-1933</name>
    <dbReference type="NCBI Taxonomy" id="984485"/>
    <lineage>
        <taxon>Eukaryota</taxon>
        <taxon>Fungi</taxon>
        <taxon>Dikarya</taxon>
        <taxon>Ascomycota</taxon>
        <taxon>Saccharomycotina</taxon>
        <taxon>Pichiomycetes</taxon>
        <taxon>Debaryomycetaceae</taxon>
        <taxon>Hyphopichia</taxon>
    </lineage>
</organism>
<dbReference type="PANTHER" id="PTHR45700:SF2">
    <property type="entry name" value="UBIQUITIN-PROTEIN LIGASE E3C"/>
    <property type="match status" value="1"/>
</dbReference>
<dbReference type="SMART" id="SM00119">
    <property type="entry name" value="HECTc"/>
    <property type="match status" value="1"/>
</dbReference>
<dbReference type="GO" id="GO:0006511">
    <property type="term" value="P:ubiquitin-dependent protein catabolic process"/>
    <property type="evidence" value="ECO:0007669"/>
    <property type="project" value="TreeGrafter"/>
</dbReference>
<dbReference type="SUPFAM" id="SSF56204">
    <property type="entry name" value="Hect, E3 ligase catalytic domain"/>
    <property type="match status" value="1"/>
</dbReference>
<feature type="compositionally biased region" description="Low complexity" evidence="6">
    <location>
        <begin position="17"/>
        <end position="28"/>
    </location>
</feature>
<reference evidence="9" key="1">
    <citation type="submission" date="2016-05" db="EMBL/GenBank/DDBJ databases">
        <title>Comparative genomics of biotechnologically important yeasts.</title>
        <authorList>
            <consortium name="DOE Joint Genome Institute"/>
            <person name="Riley R."/>
            <person name="Haridas S."/>
            <person name="Wolfe K.H."/>
            <person name="Lopes M.R."/>
            <person name="Hittinger C.T."/>
            <person name="Goker M."/>
            <person name="Salamov A."/>
            <person name="Wisecaver J."/>
            <person name="Long T.M."/>
            <person name="Aerts A.L."/>
            <person name="Barry K."/>
            <person name="Choi C."/>
            <person name="Clum A."/>
            <person name="Coughlan A.Y."/>
            <person name="Deshpande S."/>
            <person name="Douglass A.P."/>
            <person name="Hanson S.J."/>
            <person name="Klenk H.-P."/>
            <person name="Labutti K."/>
            <person name="Lapidus A."/>
            <person name="Lindquist E."/>
            <person name="Lipzen A."/>
            <person name="Meier-Kolthoff J.P."/>
            <person name="Ohm R.A."/>
            <person name="Otillar R.P."/>
            <person name="Pangilinan J."/>
            <person name="Peng Y."/>
            <person name="Rokas A."/>
            <person name="Rosa C.A."/>
            <person name="Scheuner C."/>
            <person name="Sibirny A.A."/>
            <person name="Slot J.C."/>
            <person name="Stielow J.B."/>
            <person name="Sun H."/>
            <person name="Kurtzman C.P."/>
            <person name="Blackwell M."/>
            <person name="Grigoriev I.V."/>
            <person name="Jeffries T.W."/>
        </authorList>
    </citation>
    <scope>NUCLEOTIDE SEQUENCE [LARGE SCALE GENOMIC DNA]</scope>
    <source>
        <strain evidence="9">NRRL Y-1933</strain>
    </source>
</reference>
<dbReference type="InterPro" id="IPR044611">
    <property type="entry name" value="E3A/B/C-like"/>
</dbReference>
<keyword evidence="4 5" id="KW-0833">Ubl conjugation pathway</keyword>